<keyword evidence="3" id="KW-1185">Reference proteome</keyword>
<feature type="region of interest" description="Disordered" evidence="1">
    <location>
        <begin position="1"/>
        <end position="25"/>
    </location>
</feature>
<reference evidence="2" key="1">
    <citation type="journal article" date="2022" name="Int. J. Mol. Sci.">
        <title>Draft Genome of Tanacetum Coccineum: Genomic Comparison of Closely Related Tanacetum-Family Plants.</title>
        <authorList>
            <person name="Yamashiro T."/>
            <person name="Shiraishi A."/>
            <person name="Nakayama K."/>
            <person name="Satake H."/>
        </authorList>
    </citation>
    <scope>NUCLEOTIDE SEQUENCE</scope>
</reference>
<accession>A0ABQ5BQ81</accession>
<feature type="compositionally biased region" description="Polar residues" evidence="1">
    <location>
        <begin position="1"/>
        <end position="11"/>
    </location>
</feature>
<name>A0ABQ5BQ81_9ASTR</name>
<dbReference type="Proteomes" id="UP001151760">
    <property type="component" value="Unassembled WGS sequence"/>
</dbReference>
<comment type="caution">
    <text evidence="2">The sequence shown here is derived from an EMBL/GenBank/DDBJ whole genome shotgun (WGS) entry which is preliminary data.</text>
</comment>
<evidence type="ECO:0000256" key="1">
    <source>
        <dbReference type="SAM" id="MobiDB-lite"/>
    </source>
</evidence>
<organism evidence="2 3">
    <name type="scientific">Tanacetum coccineum</name>
    <dbReference type="NCBI Taxonomy" id="301880"/>
    <lineage>
        <taxon>Eukaryota</taxon>
        <taxon>Viridiplantae</taxon>
        <taxon>Streptophyta</taxon>
        <taxon>Embryophyta</taxon>
        <taxon>Tracheophyta</taxon>
        <taxon>Spermatophyta</taxon>
        <taxon>Magnoliopsida</taxon>
        <taxon>eudicotyledons</taxon>
        <taxon>Gunneridae</taxon>
        <taxon>Pentapetalae</taxon>
        <taxon>asterids</taxon>
        <taxon>campanulids</taxon>
        <taxon>Asterales</taxon>
        <taxon>Asteraceae</taxon>
        <taxon>Asteroideae</taxon>
        <taxon>Anthemideae</taxon>
        <taxon>Anthemidinae</taxon>
        <taxon>Tanacetum</taxon>
    </lineage>
</organism>
<evidence type="ECO:0008006" key="4">
    <source>
        <dbReference type="Google" id="ProtNLM"/>
    </source>
</evidence>
<protein>
    <recommendedName>
        <fullName evidence="4">Integrase, catalytic region, zinc finger, CCHC-type, peptidase aspartic, catalytic</fullName>
    </recommendedName>
</protein>
<sequence>MTSTSTHQQSLADAGSETRPPMLKKGSYVPWSSRFMIYIDRTRETRKFLRHSIEKGPYQMKKIPATDIAAERFQVLYGTNVLAKKDEVGVILSNEQNDFLLADASEFENLKELKFNDGKVEHDKNAHDRKDNAMELLASSAYKEAEKQLLLAKKVNQRNVELTNELESSNVHTNVRDTKEIIKDATNIIQKDFTEDGQVMMNAFDSMESDLDETLKQNEIIKVIHIVLWIVDSGYSKYMNGNLKLLRNFVEKFMGTVHFRNDHFAAIIGYGDYVHENVTIFAFHSITCYVCNVEGEDLLKGACDSNLYTISISDMAASSPV</sequence>
<evidence type="ECO:0000313" key="2">
    <source>
        <dbReference type="EMBL" id="GJT15943.1"/>
    </source>
</evidence>
<dbReference type="EMBL" id="BQNB010013436">
    <property type="protein sequence ID" value="GJT15943.1"/>
    <property type="molecule type" value="Genomic_DNA"/>
</dbReference>
<evidence type="ECO:0000313" key="3">
    <source>
        <dbReference type="Proteomes" id="UP001151760"/>
    </source>
</evidence>
<gene>
    <name evidence="2" type="ORF">Tco_0874649</name>
</gene>
<reference evidence="2" key="2">
    <citation type="submission" date="2022-01" db="EMBL/GenBank/DDBJ databases">
        <authorList>
            <person name="Yamashiro T."/>
            <person name="Shiraishi A."/>
            <person name="Satake H."/>
            <person name="Nakayama K."/>
        </authorList>
    </citation>
    <scope>NUCLEOTIDE SEQUENCE</scope>
</reference>
<proteinExistence type="predicted"/>